<keyword evidence="2" id="KW-1185">Reference proteome</keyword>
<dbReference type="Proteomes" id="UP001642409">
    <property type="component" value="Unassembled WGS sequence"/>
</dbReference>
<name>A0ABP1HRH0_9EUKA</name>
<comment type="caution">
    <text evidence="1">The sequence shown here is derived from an EMBL/GenBank/DDBJ whole genome shotgun (WGS) entry which is preliminary data.</text>
</comment>
<organism evidence="1 2">
    <name type="scientific">Hexamita inflata</name>
    <dbReference type="NCBI Taxonomy" id="28002"/>
    <lineage>
        <taxon>Eukaryota</taxon>
        <taxon>Metamonada</taxon>
        <taxon>Diplomonadida</taxon>
        <taxon>Hexamitidae</taxon>
        <taxon>Hexamitinae</taxon>
        <taxon>Hexamita</taxon>
    </lineage>
</organism>
<dbReference type="EMBL" id="CAXDID020000036">
    <property type="protein sequence ID" value="CAL5996961.1"/>
    <property type="molecule type" value="Genomic_DNA"/>
</dbReference>
<evidence type="ECO:0000313" key="2">
    <source>
        <dbReference type="Proteomes" id="UP001642409"/>
    </source>
</evidence>
<proteinExistence type="predicted"/>
<sequence length="317" mass="36401">MVYFSTLFSPWSIIICFNQQIYLNYSYCKIQHALILNNQLSFAGGSFLIQQYSFYLSKIACFQLQPELSYKSCFQRGGSLDQTGLGAKMHFGEYHFTVIIDYIGIYKQEQQLIFSIFVSFYLATYLKSGHKSLLFSSQKFSINSLYCRCNFDYVICDVSTPNISNFYFSPLNNNSYSNTTSISAPISKNSSFIIPTQLASLSSDVLQISIGFSQPSPRVRNQKPQPSPIKNQNYVALQSKVKHFALDCELSTSFSIEPEDVFDLKMENLRLQTRELKERILSLEKIAGSYSERVADQILTLENLRRGLMVKKFVWEK</sequence>
<protein>
    <submittedName>
        <fullName evidence="1">Hypothetical_protein</fullName>
    </submittedName>
</protein>
<accession>A0ABP1HRH0</accession>
<evidence type="ECO:0000313" key="1">
    <source>
        <dbReference type="EMBL" id="CAL5996961.1"/>
    </source>
</evidence>
<reference evidence="1 2" key="1">
    <citation type="submission" date="2024-07" db="EMBL/GenBank/DDBJ databases">
        <authorList>
            <person name="Akdeniz Z."/>
        </authorList>
    </citation>
    <scope>NUCLEOTIDE SEQUENCE [LARGE SCALE GENOMIC DNA]</scope>
</reference>
<gene>
    <name evidence="1" type="ORF">HINF_LOCUS15009</name>
</gene>